<dbReference type="InterPro" id="IPR046373">
    <property type="entry name" value="Acyl-CoA_Oxase/DH_mid-dom_sf"/>
</dbReference>
<dbReference type="SUPFAM" id="SSF56645">
    <property type="entry name" value="Acyl-CoA dehydrogenase NM domain-like"/>
    <property type="match status" value="2"/>
</dbReference>
<dbReference type="InterPro" id="IPR013786">
    <property type="entry name" value="AcylCoA_DH/ox_N"/>
</dbReference>
<protein>
    <submittedName>
        <fullName evidence="9">Acyl-CoA dehydrogenase</fullName>
    </submittedName>
</protein>
<dbReference type="InterPro" id="IPR009075">
    <property type="entry name" value="AcylCo_DH/oxidase_C"/>
</dbReference>
<evidence type="ECO:0000313" key="9">
    <source>
        <dbReference type="EMBL" id="GAA4473369.1"/>
    </source>
</evidence>
<comment type="caution">
    <text evidence="9">The sequence shown here is derived from an EMBL/GenBank/DDBJ whole genome shotgun (WGS) entry which is preliminary data.</text>
</comment>
<evidence type="ECO:0000256" key="2">
    <source>
        <dbReference type="ARBA" id="ARBA00009347"/>
    </source>
</evidence>
<dbReference type="CDD" id="cd00567">
    <property type="entry name" value="ACAD"/>
    <property type="match status" value="1"/>
</dbReference>
<feature type="domain" description="Acyl-CoA oxidase/dehydrogenase middle" evidence="7">
    <location>
        <begin position="470"/>
        <end position="554"/>
    </location>
</feature>
<dbReference type="InterPro" id="IPR052161">
    <property type="entry name" value="Mycobact_Acyl-CoA_DH"/>
</dbReference>
<feature type="domain" description="Acyl-CoA dehydrogenase/oxidase N-terminal" evidence="8">
    <location>
        <begin position="379"/>
        <end position="466"/>
    </location>
</feature>
<dbReference type="Proteomes" id="UP001501183">
    <property type="component" value="Unassembled WGS sequence"/>
</dbReference>
<reference evidence="10" key="1">
    <citation type="journal article" date="2019" name="Int. J. Syst. Evol. Microbiol.">
        <title>The Global Catalogue of Microorganisms (GCM) 10K type strain sequencing project: providing services to taxonomists for standard genome sequencing and annotation.</title>
        <authorList>
            <consortium name="The Broad Institute Genomics Platform"/>
            <consortium name="The Broad Institute Genome Sequencing Center for Infectious Disease"/>
            <person name="Wu L."/>
            <person name="Ma J."/>
        </authorList>
    </citation>
    <scope>NUCLEOTIDE SEQUENCE [LARGE SCALE GENOMIC DNA]</scope>
    <source>
        <strain evidence="10">JCM 32206</strain>
    </source>
</reference>
<dbReference type="Gene3D" id="1.20.140.10">
    <property type="entry name" value="Butyryl-CoA Dehydrogenase, subunit A, domain 3"/>
    <property type="match status" value="2"/>
</dbReference>
<dbReference type="Pfam" id="PF02771">
    <property type="entry name" value="Acyl-CoA_dh_N"/>
    <property type="match status" value="2"/>
</dbReference>
<keyword evidence="3" id="KW-0285">Flavoprotein</keyword>
<evidence type="ECO:0000256" key="5">
    <source>
        <dbReference type="ARBA" id="ARBA00023002"/>
    </source>
</evidence>
<feature type="domain" description="Acyl-CoA dehydrogenase/oxidase C-terminal" evidence="6">
    <location>
        <begin position="576"/>
        <end position="726"/>
    </location>
</feature>
<dbReference type="InterPro" id="IPR036250">
    <property type="entry name" value="AcylCo_DH-like_C"/>
</dbReference>
<dbReference type="SUPFAM" id="SSF47203">
    <property type="entry name" value="Acyl-CoA dehydrogenase C-terminal domain-like"/>
    <property type="match status" value="2"/>
</dbReference>
<gene>
    <name evidence="9" type="ORF">GCM10023094_06960</name>
</gene>
<feature type="domain" description="Acyl-CoA dehydrogenase/oxidase C-terminal" evidence="6">
    <location>
        <begin position="223"/>
        <end position="345"/>
    </location>
</feature>
<dbReference type="Pfam" id="PF02770">
    <property type="entry name" value="Acyl-CoA_dh_M"/>
    <property type="match status" value="1"/>
</dbReference>
<sequence>MPIGIGADHEALADALTRFAARETPVQRTRTRFAELGRGELPDHWKQLVEMGIPSLHIPEAFDGAGAGLLELAVALEQSGHGLVPGPLLATVTASAVIRTYGTDAAHTTLLPRFAAGATGACALDSGTVTLEGDGDEVIASGTTVPVLGAVGADILVLAGRCDEKPVWFVVPSGAQGVGRVAEEGVDPTRDIGRIHLSETRIPADHILGALPGEVGALATVLQCAEAVGIARWAQETSLAYTKIREQFGRPIGTFQAIKHKCAQLFIRVEVMTSAVWDAATAADSGDREQAALTAARAATVCRREAADVVLDCLTLLGGIGNTWEHDIHLYWRRAVSLLALGGSQDEWARSAGELALTIERHAAPGVEDRPEFRARVAATIAEATQLGARAARVLLADRGLVSPHYPEPYGLGADTAGQLIIAEEFDRAGLPQPTTVIGEWALPSILRYGTDEQMERLVAPTLRGEIVWCQLFSEPGAGSDLASLTTFATKVDGGWRVDGSKVWTSRAHEAHWGICLARTDREAPKHRGISFFLVDMTAPGVEVRPLREANGDRMFNEVALGGVFVPDADLVGAPGEGWKVARTTLANERVAMGTTPVAGRHRFDPIEVVRGLDPATRHDALPALGRITAATGALDALAHRSVLKRLSGLNPGVEASALKAASARHITDATAQVLEWFGPEAAVGSLGPGVTGGGRAAKAYLSTPSLLIGGGTLEIQLNVISEQILGLPREPRVTGGRLDGRTAHT</sequence>
<dbReference type="PANTHER" id="PTHR43292:SF4">
    <property type="entry name" value="ACYL-COA DEHYDROGENASE FADE34"/>
    <property type="match status" value="1"/>
</dbReference>
<dbReference type="EMBL" id="BAABFB010000018">
    <property type="protein sequence ID" value="GAA4473369.1"/>
    <property type="molecule type" value="Genomic_DNA"/>
</dbReference>
<keyword evidence="5" id="KW-0560">Oxidoreductase</keyword>
<proteinExistence type="inferred from homology"/>
<dbReference type="Pfam" id="PF00441">
    <property type="entry name" value="Acyl-CoA_dh_1"/>
    <property type="match status" value="2"/>
</dbReference>
<evidence type="ECO:0000256" key="1">
    <source>
        <dbReference type="ARBA" id="ARBA00001974"/>
    </source>
</evidence>
<dbReference type="InterPro" id="IPR037069">
    <property type="entry name" value="AcylCoA_DH/ox_N_sf"/>
</dbReference>
<evidence type="ECO:0000259" key="8">
    <source>
        <dbReference type="Pfam" id="PF02771"/>
    </source>
</evidence>
<name>A0ABP8NXX8_9NOCA</name>
<dbReference type="InterPro" id="IPR006091">
    <property type="entry name" value="Acyl-CoA_Oxase/DH_mid-dom"/>
</dbReference>
<comment type="similarity">
    <text evidence="2">Belongs to the acyl-CoA dehydrogenase family.</text>
</comment>
<dbReference type="Gene3D" id="2.40.110.10">
    <property type="entry name" value="Butyryl-CoA Dehydrogenase, subunit A, domain 2"/>
    <property type="match status" value="1"/>
</dbReference>
<evidence type="ECO:0000259" key="7">
    <source>
        <dbReference type="Pfam" id="PF02770"/>
    </source>
</evidence>
<dbReference type="PANTHER" id="PTHR43292">
    <property type="entry name" value="ACYL-COA DEHYDROGENASE"/>
    <property type="match status" value="1"/>
</dbReference>
<keyword evidence="10" id="KW-1185">Reference proteome</keyword>
<feature type="domain" description="Acyl-CoA dehydrogenase/oxidase N-terminal" evidence="8">
    <location>
        <begin position="8"/>
        <end position="117"/>
    </location>
</feature>
<evidence type="ECO:0000256" key="4">
    <source>
        <dbReference type="ARBA" id="ARBA00022827"/>
    </source>
</evidence>
<comment type="cofactor">
    <cofactor evidence="1">
        <name>FAD</name>
        <dbReference type="ChEBI" id="CHEBI:57692"/>
    </cofactor>
</comment>
<accession>A0ABP8NXX8</accession>
<evidence type="ECO:0000313" key="10">
    <source>
        <dbReference type="Proteomes" id="UP001501183"/>
    </source>
</evidence>
<evidence type="ECO:0000256" key="3">
    <source>
        <dbReference type="ARBA" id="ARBA00022630"/>
    </source>
</evidence>
<dbReference type="InterPro" id="IPR009100">
    <property type="entry name" value="AcylCoA_DH/oxidase_NM_dom_sf"/>
</dbReference>
<organism evidence="9 10">
    <name type="scientific">Rhodococcus olei</name>
    <dbReference type="NCBI Taxonomy" id="2161675"/>
    <lineage>
        <taxon>Bacteria</taxon>
        <taxon>Bacillati</taxon>
        <taxon>Actinomycetota</taxon>
        <taxon>Actinomycetes</taxon>
        <taxon>Mycobacteriales</taxon>
        <taxon>Nocardiaceae</taxon>
        <taxon>Rhodococcus</taxon>
    </lineage>
</organism>
<dbReference type="Gene3D" id="1.10.540.10">
    <property type="entry name" value="Acyl-CoA dehydrogenase/oxidase, N-terminal domain"/>
    <property type="match status" value="2"/>
</dbReference>
<evidence type="ECO:0000259" key="6">
    <source>
        <dbReference type="Pfam" id="PF00441"/>
    </source>
</evidence>
<keyword evidence="4" id="KW-0274">FAD</keyword>
<dbReference type="RefSeq" id="WP_345342205.1">
    <property type="nucleotide sequence ID" value="NZ_BAABFB010000018.1"/>
</dbReference>